<evidence type="ECO:0000313" key="8">
    <source>
        <dbReference type="Proteomes" id="UP000249417"/>
    </source>
</evidence>
<organism evidence="7 8">
    <name type="scientific">Micavibrio aeruginosavorus</name>
    <dbReference type="NCBI Taxonomy" id="349221"/>
    <lineage>
        <taxon>Bacteria</taxon>
        <taxon>Pseudomonadati</taxon>
        <taxon>Bdellovibrionota</taxon>
        <taxon>Bdellovibrionia</taxon>
        <taxon>Bdellovibrionales</taxon>
        <taxon>Pseudobdellovibrionaceae</taxon>
        <taxon>Micavibrio</taxon>
    </lineage>
</organism>
<evidence type="ECO:0000256" key="2">
    <source>
        <dbReference type="ARBA" id="ARBA00022475"/>
    </source>
</evidence>
<dbReference type="Pfam" id="PF01943">
    <property type="entry name" value="Polysacc_synt"/>
    <property type="match status" value="1"/>
</dbReference>
<accession>A0A2W5MX93</accession>
<comment type="caution">
    <text evidence="7">The sequence shown here is derived from an EMBL/GenBank/DDBJ whole genome shotgun (WGS) entry which is preliminary data.</text>
</comment>
<feature type="transmembrane region" description="Helical" evidence="6">
    <location>
        <begin position="334"/>
        <end position="356"/>
    </location>
</feature>
<dbReference type="Proteomes" id="UP000249417">
    <property type="component" value="Unassembled WGS sequence"/>
</dbReference>
<evidence type="ECO:0000256" key="3">
    <source>
        <dbReference type="ARBA" id="ARBA00022692"/>
    </source>
</evidence>
<feature type="transmembrane region" description="Helical" evidence="6">
    <location>
        <begin position="23"/>
        <end position="49"/>
    </location>
</feature>
<evidence type="ECO:0000256" key="4">
    <source>
        <dbReference type="ARBA" id="ARBA00022989"/>
    </source>
</evidence>
<feature type="transmembrane region" description="Helical" evidence="6">
    <location>
        <begin position="174"/>
        <end position="197"/>
    </location>
</feature>
<protein>
    <recommendedName>
        <fullName evidence="9">Polysaccharide biosynthesis protein C-terminal domain-containing protein</fullName>
    </recommendedName>
</protein>
<sequence>MRAIESFVKSVSDLIINLREHRVILEGIVVTLLYKLFQLGLGLVTTHYIVHSFSKESFGQYNYILTILGVLSVFSLPNLNGAISQSVARGFYGTYNKAVPLAILSSLVATIILLTFAIYNYWENSLVLAYGFLLSALMFPLFYGIGLWKAFLVGLEQFKQIVKVASVNNVIKSVLLIATAIYFPDNVFILLLVYLAIPSLQNINQSLKLWKTSHKNNKTEEGSISYGVKASAYSIISLIATNIDNLLIFHFLSPVALANLAAAQRLPEVIKGGILDLGQILLPKFSRTEKLTKKIDQFFTYFGLAIGITLLIVTFTIFPYFFLLVFGDQYENALPYAQAMMLSLAIANTAPLKVWFMNSKLDSKTNRDMILIISVARITSSLLLIPFFGIWGAVASSFLHRIITSISIHMLMRKRYPVTS</sequence>
<keyword evidence="3 6" id="KW-0812">Transmembrane</keyword>
<gene>
    <name evidence="7" type="ORF">DI551_06295</name>
</gene>
<keyword evidence="4 6" id="KW-1133">Transmembrane helix</keyword>
<dbReference type="GO" id="GO:0005886">
    <property type="term" value="C:plasma membrane"/>
    <property type="evidence" value="ECO:0007669"/>
    <property type="project" value="UniProtKB-SubCell"/>
</dbReference>
<feature type="transmembrane region" description="Helical" evidence="6">
    <location>
        <begin position="99"/>
        <end position="122"/>
    </location>
</feature>
<dbReference type="InterPro" id="IPR002797">
    <property type="entry name" value="Polysacc_synth"/>
</dbReference>
<comment type="subcellular location">
    <subcellularLocation>
        <location evidence="1">Cell membrane</location>
        <topology evidence="1">Multi-pass membrane protein</topology>
    </subcellularLocation>
</comment>
<evidence type="ECO:0008006" key="9">
    <source>
        <dbReference type="Google" id="ProtNLM"/>
    </source>
</evidence>
<feature type="transmembrane region" description="Helical" evidence="6">
    <location>
        <begin position="128"/>
        <end position="153"/>
    </location>
</feature>
<name>A0A2W5MX93_9BACT</name>
<evidence type="ECO:0000313" key="7">
    <source>
        <dbReference type="EMBL" id="PZQ45822.1"/>
    </source>
</evidence>
<dbReference type="PANTHER" id="PTHR30250">
    <property type="entry name" value="PST FAMILY PREDICTED COLANIC ACID TRANSPORTER"/>
    <property type="match status" value="1"/>
</dbReference>
<dbReference type="AlphaFoldDB" id="A0A2W5MX93"/>
<dbReference type="EMBL" id="QFQB01000038">
    <property type="protein sequence ID" value="PZQ45822.1"/>
    <property type="molecule type" value="Genomic_DNA"/>
</dbReference>
<evidence type="ECO:0000256" key="5">
    <source>
        <dbReference type="ARBA" id="ARBA00023136"/>
    </source>
</evidence>
<reference evidence="7 8" key="1">
    <citation type="submission" date="2017-08" db="EMBL/GenBank/DDBJ databases">
        <title>Infants hospitalized years apart are colonized by the same room-sourced microbial strains.</title>
        <authorList>
            <person name="Brooks B."/>
            <person name="Olm M.R."/>
            <person name="Firek B.A."/>
            <person name="Baker R."/>
            <person name="Thomas B.C."/>
            <person name="Morowitz M.J."/>
            <person name="Banfield J.F."/>
        </authorList>
    </citation>
    <scope>NUCLEOTIDE SEQUENCE [LARGE SCALE GENOMIC DNA]</scope>
    <source>
        <strain evidence="7">S2_005_002_R2_29</strain>
    </source>
</reference>
<dbReference type="InterPro" id="IPR050833">
    <property type="entry name" value="Poly_Biosynth_Transport"/>
</dbReference>
<dbReference type="PANTHER" id="PTHR30250:SF26">
    <property type="entry name" value="PSMA PROTEIN"/>
    <property type="match status" value="1"/>
</dbReference>
<proteinExistence type="predicted"/>
<feature type="transmembrane region" description="Helical" evidence="6">
    <location>
        <begin position="61"/>
        <end position="79"/>
    </location>
</feature>
<feature type="transmembrane region" description="Helical" evidence="6">
    <location>
        <begin position="368"/>
        <end position="388"/>
    </location>
</feature>
<evidence type="ECO:0000256" key="1">
    <source>
        <dbReference type="ARBA" id="ARBA00004651"/>
    </source>
</evidence>
<evidence type="ECO:0000256" key="6">
    <source>
        <dbReference type="SAM" id="Phobius"/>
    </source>
</evidence>
<keyword evidence="5 6" id="KW-0472">Membrane</keyword>
<keyword evidence="2" id="KW-1003">Cell membrane</keyword>
<feature type="transmembrane region" description="Helical" evidence="6">
    <location>
        <begin position="298"/>
        <end position="322"/>
    </location>
</feature>